<reference evidence="6 7" key="1">
    <citation type="submission" date="2023-05" db="EMBL/GenBank/DDBJ databases">
        <title>Actinoplanes sp. NEAU-A12 genome sequencing.</title>
        <authorList>
            <person name="Wang Z.-S."/>
        </authorList>
    </citation>
    <scope>NUCLEOTIDE SEQUENCE [LARGE SCALE GENOMIC DNA]</scope>
    <source>
        <strain evidence="6 7">NEAU-A12</strain>
    </source>
</reference>
<evidence type="ECO:0000313" key="7">
    <source>
        <dbReference type="Proteomes" id="UP001241758"/>
    </source>
</evidence>
<dbReference type="PRINTS" id="PR00320">
    <property type="entry name" value="GPROTEINBRPT"/>
</dbReference>
<dbReference type="CDD" id="cd00200">
    <property type="entry name" value="WD40"/>
    <property type="match status" value="2"/>
</dbReference>
<protein>
    <recommendedName>
        <fullName evidence="5">Novel STAND NTPase 1 domain-containing protein</fullName>
    </recommendedName>
</protein>
<feature type="repeat" description="WD" evidence="3">
    <location>
        <begin position="917"/>
        <end position="958"/>
    </location>
</feature>
<dbReference type="InterPro" id="IPR050349">
    <property type="entry name" value="WD_LIS1/nudF_dynein_reg"/>
</dbReference>
<dbReference type="PROSITE" id="PS50082">
    <property type="entry name" value="WD_REPEATS_2"/>
    <property type="match status" value="13"/>
</dbReference>
<feature type="repeat" description="WD" evidence="3">
    <location>
        <begin position="788"/>
        <end position="829"/>
    </location>
</feature>
<name>A0ABT6WRF6_9ACTN</name>
<keyword evidence="4" id="KW-0472">Membrane</keyword>
<proteinExistence type="predicted"/>
<feature type="repeat" description="WD" evidence="3">
    <location>
        <begin position="831"/>
        <end position="872"/>
    </location>
</feature>
<comment type="caution">
    <text evidence="6">The sequence shown here is derived from an EMBL/GenBank/DDBJ whole genome shotgun (WGS) entry which is preliminary data.</text>
</comment>
<feature type="repeat" description="WD" evidence="3">
    <location>
        <begin position="1089"/>
        <end position="1130"/>
    </location>
</feature>
<gene>
    <name evidence="6" type="ORF">QLQ12_27275</name>
</gene>
<dbReference type="Gene3D" id="3.40.50.300">
    <property type="entry name" value="P-loop containing nucleotide triphosphate hydrolases"/>
    <property type="match status" value="1"/>
</dbReference>
<evidence type="ECO:0000259" key="5">
    <source>
        <dbReference type="Pfam" id="PF20703"/>
    </source>
</evidence>
<dbReference type="InterPro" id="IPR019775">
    <property type="entry name" value="WD40_repeat_CS"/>
</dbReference>
<dbReference type="InterPro" id="IPR011047">
    <property type="entry name" value="Quinoprotein_ADH-like_sf"/>
</dbReference>
<evidence type="ECO:0000256" key="4">
    <source>
        <dbReference type="SAM" id="Phobius"/>
    </source>
</evidence>
<feature type="domain" description="Novel STAND NTPase 1" evidence="5">
    <location>
        <begin position="94"/>
        <end position="481"/>
    </location>
</feature>
<dbReference type="PROSITE" id="PS00678">
    <property type="entry name" value="WD_REPEATS_1"/>
    <property type="match status" value="2"/>
</dbReference>
<feature type="transmembrane region" description="Helical" evidence="4">
    <location>
        <begin position="532"/>
        <end position="553"/>
    </location>
</feature>
<dbReference type="InterPro" id="IPR036322">
    <property type="entry name" value="WD40_repeat_dom_sf"/>
</dbReference>
<evidence type="ECO:0000256" key="1">
    <source>
        <dbReference type="ARBA" id="ARBA00022574"/>
    </source>
</evidence>
<dbReference type="Pfam" id="PF20703">
    <property type="entry name" value="nSTAND1"/>
    <property type="match status" value="1"/>
</dbReference>
<organism evidence="6 7">
    <name type="scientific">Actinoplanes sandaracinus</name>
    <dbReference type="NCBI Taxonomy" id="3045177"/>
    <lineage>
        <taxon>Bacteria</taxon>
        <taxon>Bacillati</taxon>
        <taxon>Actinomycetota</taxon>
        <taxon>Actinomycetes</taxon>
        <taxon>Micromonosporales</taxon>
        <taxon>Micromonosporaceae</taxon>
        <taxon>Actinoplanes</taxon>
    </lineage>
</organism>
<dbReference type="InterPro" id="IPR020472">
    <property type="entry name" value="WD40_PAC1"/>
</dbReference>
<dbReference type="SUPFAM" id="SSF52540">
    <property type="entry name" value="P-loop containing nucleoside triphosphate hydrolases"/>
    <property type="match status" value="1"/>
</dbReference>
<keyword evidence="4" id="KW-1133">Transmembrane helix</keyword>
<keyword evidence="1 3" id="KW-0853">WD repeat</keyword>
<dbReference type="PANTHER" id="PTHR44129">
    <property type="entry name" value="WD REPEAT-CONTAINING PROTEIN POP1"/>
    <property type="match status" value="1"/>
</dbReference>
<dbReference type="SMART" id="SM00320">
    <property type="entry name" value="WD40"/>
    <property type="match status" value="13"/>
</dbReference>
<keyword evidence="4" id="KW-0812">Transmembrane</keyword>
<feature type="repeat" description="WD" evidence="3">
    <location>
        <begin position="1003"/>
        <end position="1044"/>
    </location>
</feature>
<feature type="repeat" description="WD" evidence="3">
    <location>
        <begin position="702"/>
        <end position="743"/>
    </location>
</feature>
<feature type="repeat" description="WD" evidence="3">
    <location>
        <begin position="659"/>
        <end position="700"/>
    </location>
</feature>
<evidence type="ECO:0000256" key="3">
    <source>
        <dbReference type="PROSITE-ProRule" id="PRU00221"/>
    </source>
</evidence>
<dbReference type="SUPFAM" id="SSF50978">
    <property type="entry name" value="WD40 repeat-like"/>
    <property type="match status" value="1"/>
</dbReference>
<dbReference type="InterPro" id="IPR001680">
    <property type="entry name" value="WD40_rpt"/>
</dbReference>
<dbReference type="Pfam" id="PF00400">
    <property type="entry name" value="WD40"/>
    <property type="match status" value="13"/>
</dbReference>
<evidence type="ECO:0000256" key="2">
    <source>
        <dbReference type="ARBA" id="ARBA00022737"/>
    </source>
</evidence>
<feature type="repeat" description="WD" evidence="3">
    <location>
        <begin position="1046"/>
        <end position="1087"/>
    </location>
</feature>
<dbReference type="PROSITE" id="PS50294">
    <property type="entry name" value="WD_REPEATS_REGION"/>
    <property type="match status" value="13"/>
</dbReference>
<dbReference type="EMBL" id="JASCTH010000019">
    <property type="protein sequence ID" value="MDI6102325.1"/>
    <property type="molecule type" value="Genomic_DNA"/>
</dbReference>
<dbReference type="Proteomes" id="UP001241758">
    <property type="component" value="Unassembled WGS sequence"/>
</dbReference>
<feature type="repeat" description="WD" evidence="3">
    <location>
        <begin position="745"/>
        <end position="786"/>
    </location>
</feature>
<feature type="repeat" description="WD" evidence="3">
    <location>
        <begin position="960"/>
        <end position="1001"/>
    </location>
</feature>
<dbReference type="InterPro" id="IPR027417">
    <property type="entry name" value="P-loop_NTPase"/>
</dbReference>
<accession>A0ABT6WRF6</accession>
<keyword evidence="7" id="KW-1185">Reference proteome</keyword>
<dbReference type="Gene3D" id="2.130.10.10">
    <property type="entry name" value="YVTN repeat-like/Quinoprotein amine dehydrogenase"/>
    <property type="match status" value="7"/>
</dbReference>
<evidence type="ECO:0000313" key="6">
    <source>
        <dbReference type="EMBL" id="MDI6102325.1"/>
    </source>
</evidence>
<keyword evidence="2" id="KW-0677">Repeat</keyword>
<dbReference type="InterPro" id="IPR049052">
    <property type="entry name" value="nSTAND1"/>
</dbReference>
<feature type="repeat" description="WD" evidence="3">
    <location>
        <begin position="874"/>
        <end position="915"/>
    </location>
</feature>
<dbReference type="InterPro" id="IPR015943">
    <property type="entry name" value="WD40/YVTN_repeat-like_dom_sf"/>
</dbReference>
<feature type="repeat" description="WD" evidence="3">
    <location>
        <begin position="1132"/>
        <end position="1165"/>
    </location>
</feature>
<dbReference type="SUPFAM" id="SSF50998">
    <property type="entry name" value="Quinoprotein alcohol dehydrogenase-like"/>
    <property type="match status" value="1"/>
</dbReference>
<sequence length="1206" mass="127348">MDPSGGPVQRFAAGLRELRESAGRPGYRELARRAHYSVTTLSVAAAGHQLPSLAVTLAYVEACGGDRAAWEQRWRAAAAELGDGETAGAGTEPPYRGLAAYQPDDELWFFGRERLVNELLDSLASRRVLAVFGPSGSGKSSVLRAGLLPRIARDGLSSDCGWPVALMAPGADPLTGLVRAVATSLTVPVADLVTELMRDPGALDTAVGKALAGEPDEVELLLVVDQFEESFTQCGDDVRRRAFFAALLDAAQAEDSRVRVVLGVRADFYARCAQYPELVGALRDAQTLVGPMSPAELRDALVKPAERAGLRVEGTLVSTVVAQLADRPGVLPLASHAMVQAWHRRRGHTITLAGYEAAGGLDGAIAHSADAIYSVLGPARQRTIRRVLLRLVDIGDDALVTRRRVTRTEFDDDPDVATVIDRLVTARLLTVTRDTVEISHEALVQAWPRLRGWVDDDQDGLRLHRMLTHAAADWEALGRDDSALYRGTRLARAADWWAEHPDAVTGRERDFLDRSLALQRRARTARRHRRRALLAGLLAVVVVVSGLAVTAWVQASRAQRQHDIALSRQLTAQSQNLSLTQPITARRFAAAAWLVAPTNEARDNMTALLTQQRGTLMGHTGALWGVAFSPDGKRLASTSEDQTARLWDPATGQPVGSPLTGHTGAVMSVAFSPDGKLLASTSDDATVRLWDPATGRPVGSPLTGHTGAVMSVAFSPDGKLLATTSDDATVRLWDPVTGRPVGSPLTGHTAPVWGVAFSPDGKLLATTSDDATVRLWDPATGRPVGDPLTGHAGALRDVAFSPDGKLLATTSDDATVRLWNAATGQPAGGPLTGHTESVSGVAFSPDGKLLATTSWDATVRLWDPATGRSVGGPLTGHAAPVWGVAFSPDGKLLASTSEDHTARLWDPATGQPVGDPLTGHAGALRDVAFSPDGKLLATTSDDATVRLWNAATGQPAGGPLTGHTESVSGVAFSPDGKLLATTSEDHTARLWDPATGQPVGNPLTGHTEPVSEVAFSPDGKLLATPSWDATVRLWDPVTGRPVGNPLTGHTAFVSGVAFSPDGKLLATTSHDATVRLWDPATGQPVGNPLTGHTGALRGVAFSPDGKLLATTSEDQTARLWDPATGQPVGNPLTGHTEPVSEVAFSPDGTLLATTSEDHTAREWNVAVHSNPLQALCTRFGLPTINEWPIYAPGERIPSAAASCDAR</sequence>
<feature type="repeat" description="WD" evidence="3">
    <location>
        <begin position="616"/>
        <end position="657"/>
    </location>
</feature>